<dbReference type="PANTHER" id="PTHR45138:SF9">
    <property type="entry name" value="DIGUANYLATE CYCLASE DGCM-RELATED"/>
    <property type="match status" value="1"/>
</dbReference>
<evidence type="ECO:0000259" key="6">
    <source>
        <dbReference type="PROSITE" id="PS50887"/>
    </source>
</evidence>
<proteinExistence type="predicted"/>
<dbReference type="EMBL" id="BPFB01000018">
    <property type="protein sequence ID" value="GIU46833.1"/>
    <property type="molecule type" value="Genomic_DNA"/>
</dbReference>
<evidence type="ECO:0000256" key="4">
    <source>
        <dbReference type="SAM" id="Phobius"/>
    </source>
</evidence>
<feature type="coiled-coil region" evidence="3">
    <location>
        <begin position="400"/>
        <end position="456"/>
    </location>
</feature>
<evidence type="ECO:0000256" key="5">
    <source>
        <dbReference type="SAM" id="SignalP"/>
    </source>
</evidence>
<feature type="chain" id="PRO_5047360671" description="diguanylate cyclase" evidence="5">
    <location>
        <begin position="23"/>
        <end position="623"/>
    </location>
</feature>
<dbReference type="Pfam" id="PF00990">
    <property type="entry name" value="GGDEF"/>
    <property type="match status" value="1"/>
</dbReference>
<feature type="transmembrane region" description="Helical" evidence="4">
    <location>
        <begin position="307"/>
        <end position="326"/>
    </location>
</feature>
<evidence type="ECO:0000256" key="3">
    <source>
        <dbReference type="SAM" id="Coils"/>
    </source>
</evidence>
<keyword evidence="3" id="KW-0175">Coiled coil</keyword>
<keyword evidence="7" id="KW-0808">Transferase</keyword>
<dbReference type="InterPro" id="IPR043128">
    <property type="entry name" value="Rev_trsase/Diguanyl_cyclase"/>
</dbReference>
<name>A0ABQ4PH09_9GAMM</name>
<dbReference type="InterPro" id="IPR050469">
    <property type="entry name" value="Diguanylate_Cyclase"/>
</dbReference>
<comment type="catalytic activity">
    <reaction evidence="2">
        <text>2 GTP = 3',3'-c-di-GMP + 2 diphosphate</text>
        <dbReference type="Rhea" id="RHEA:24898"/>
        <dbReference type="ChEBI" id="CHEBI:33019"/>
        <dbReference type="ChEBI" id="CHEBI:37565"/>
        <dbReference type="ChEBI" id="CHEBI:58805"/>
        <dbReference type="EC" id="2.7.7.65"/>
    </reaction>
</comment>
<dbReference type="PANTHER" id="PTHR45138">
    <property type="entry name" value="REGULATORY COMPONENTS OF SENSORY TRANSDUCTION SYSTEM"/>
    <property type="match status" value="1"/>
</dbReference>
<dbReference type="Pfam" id="PF07696">
    <property type="entry name" value="7TMR-DISMED2"/>
    <property type="match status" value="1"/>
</dbReference>
<dbReference type="SMART" id="SM00267">
    <property type="entry name" value="GGDEF"/>
    <property type="match status" value="1"/>
</dbReference>
<dbReference type="Gene3D" id="2.60.40.2380">
    <property type="match status" value="1"/>
</dbReference>
<dbReference type="NCBIfam" id="TIGR00254">
    <property type="entry name" value="GGDEF"/>
    <property type="match status" value="1"/>
</dbReference>
<keyword evidence="4" id="KW-0812">Transmembrane</keyword>
<dbReference type="SUPFAM" id="SSF55073">
    <property type="entry name" value="Nucleotide cyclase"/>
    <property type="match status" value="1"/>
</dbReference>
<evidence type="ECO:0000256" key="2">
    <source>
        <dbReference type="ARBA" id="ARBA00034247"/>
    </source>
</evidence>
<feature type="signal peptide" evidence="5">
    <location>
        <begin position="1"/>
        <end position="22"/>
    </location>
</feature>
<protein>
    <recommendedName>
        <fullName evidence="1">diguanylate cyclase</fullName>
        <ecNumber evidence="1">2.7.7.65</ecNumber>
    </recommendedName>
</protein>
<keyword evidence="8" id="KW-1185">Reference proteome</keyword>
<keyword evidence="4" id="KW-1133">Transmembrane helix</keyword>
<dbReference type="EC" id="2.7.7.65" evidence="1"/>
<dbReference type="Pfam" id="PF07695">
    <property type="entry name" value="7TMR-DISM_7TM"/>
    <property type="match status" value="1"/>
</dbReference>
<dbReference type="GO" id="GO:0016301">
    <property type="term" value="F:kinase activity"/>
    <property type="evidence" value="ECO:0007669"/>
    <property type="project" value="UniProtKB-KW"/>
</dbReference>
<dbReference type="Proteomes" id="UP000761574">
    <property type="component" value="Unassembled WGS sequence"/>
</dbReference>
<dbReference type="InterPro" id="IPR011622">
    <property type="entry name" value="7TMR_DISM_rcpt_extracell_dom2"/>
</dbReference>
<comment type="caution">
    <text evidence="7">The sequence shown here is derived from an EMBL/GenBank/DDBJ whole genome shotgun (WGS) entry which is preliminary data.</text>
</comment>
<keyword evidence="4" id="KW-0472">Membrane</keyword>
<evidence type="ECO:0000313" key="8">
    <source>
        <dbReference type="Proteomes" id="UP000761574"/>
    </source>
</evidence>
<dbReference type="RefSeq" id="WP_211328793.1">
    <property type="nucleotide sequence ID" value="NZ_BPFB01000018.1"/>
</dbReference>
<feature type="transmembrane region" description="Helical" evidence="4">
    <location>
        <begin position="246"/>
        <end position="267"/>
    </location>
</feature>
<evidence type="ECO:0000313" key="7">
    <source>
        <dbReference type="EMBL" id="GIU46833.1"/>
    </source>
</evidence>
<gene>
    <name evidence="7" type="ORF">TUM4630_18520</name>
</gene>
<feature type="transmembrane region" description="Helical" evidence="4">
    <location>
        <begin position="338"/>
        <end position="361"/>
    </location>
</feature>
<feature type="transmembrane region" description="Helical" evidence="4">
    <location>
        <begin position="279"/>
        <end position="301"/>
    </location>
</feature>
<dbReference type="CDD" id="cd01949">
    <property type="entry name" value="GGDEF"/>
    <property type="match status" value="1"/>
</dbReference>
<accession>A0ABQ4PH09</accession>
<sequence length="623" mass="70431">MKHFNPLLIILILCCLSTSSVAHTLLPVGDDDIIDLSPWLYYVQDDKLQRLDDIQSLNPSRWKKIDPIFNQALAVKPFWIKFSLYNATGEKIKRYLTIGNPHLDKIYLYHQPNAEQTVHLEMGDAYPFSLRPMVHNQFVHSFNLAPDQVHTFYLRIETQGSASVPLTLKSSNGMIRTTESQSLYQGLQLGALLAIGLLSLFIGIISRSPSYSLYAGYVLTVTLLVATLHGLPARYLWPDWPTVQEAIIPLLIPIGITFMLLFSERVLQLRDNNLLMLKLCRYSATSTLILTLLIPFIRYPLALTVDILAVLIVSLLLMVIAVMLSLQGHKLAKLYTFAWSGMLIGSFITAMMYLGIVYLPMLPQTPMLIGLNFEILFMTAVLALRYNDERKTKLKIQHQALEQSRRIRQAKEEALQAEANSNEKLEQMVQERTLELEIALRELNEANQKLTEQNTVDSLTGVKNRAAFEKRLQAEGRLSRRQQTPLSVLMIDIDRFKAINDTYGHLAGDQALKQIAQALKQKLRRPSDLVSRFGGEEFAMILPNTSIDGAEKVAELIRVTVFQLPLSWGANAIPLTISVGVYAEVIVDDQQVNTLVERADKALYHAKNSGRNRVCIYTVDIEQ</sequence>
<feature type="transmembrane region" description="Helical" evidence="4">
    <location>
        <begin position="367"/>
        <end position="386"/>
    </location>
</feature>
<dbReference type="InterPro" id="IPR000160">
    <property type="entry name" value="GGDEF_dom"/>
</dbReference>
<reference evidence="7 8" key="1">
    <citation type="submission" date="2021-05" db="EMBL/GenBank/DDBJ databases">
        <title>Molecular characterization for Shewanella algae harboring chromosomal blaOXA-55-like strains isolated from clinical and environment sample.</title>
        <authorList>
            <person name="Ohama Y."/>
            <person name="Aoki K."/>
            <person name="Harada S."/>
            <person name="Moriya K."/>
            <person name="Ishii Y."/>
            <person name="Tateda K."/>
        </authorList>
    </citation>
    <scope>NUCLEOTIDE SEQUENCE [LARGE SCALE GENOMIC DNA]</scope>
    <source>
        <strain evidence="7 8">LMG 23746</strain>
    </source>
</reference>
<dbReference type="Gene3D" id="3.30.70.270">
    <property type="match status" value="1"/>
</dbReference>
<organism evidence="7 8">
    <name type="scientific">Shewanella algidipiscicola</name>
    <dbReference type="NCBI Taxonomy" id="614070"/>
    <lineage>
        <taxon>Bacteria</taxon>
        <taxon>Pseudomonadati</taxon>
        <taxon>Pseudomonadota</taxon>
        <taxon>Gammaproteobacteria</taxon>
        <taxon>Alteromonadales</taxon>
        <taxon>Shewanellaceae</taxon>
        <taxon>Shewanella</taxon>
    </lineage>
</organism>
<keyword evidence="5" id="KW-0732">Signal</keyword>
<feature type="transmembrane region" description="Helical" evidence="4">
    <location>
        <begin position="211"/>
        <end position="231"/>
    </location>
</feature>
<dbReference type="InterPro" id="IPR011623">
    <property type="entry name" value="7TMR_DISM_rcpt_extracell_dom1"/>
</dbReference>
<keyword evidence="7" id="KW-0418">Kinase</keyword>
<feature type="domain" description="GGDEF" evidence="6">
    <location>
        <begin position="484"/>
        <end position="619"/>
    </location>
</feature>
<dbReference type="PROSITE" id="PS50887">
    <property type="entry name" value="GGDEF"/>
    <property type="match status" value="1"/>
</dbReference>
<feature type="transmembrane region" description="Helical" evidence="4">
    <location>
        <begin position="183"/>
        <end position="204"/>
    </location>
</feature>
<evidence type="ECO:0000256" key="1">
    <source>
        <dbReference type="ARBA" id="ARBA00012528"/>
    </source>
</evidence>
<dbReference type="InterPro" id="IPR029787">
    <property type="entry name" value="Nucleotide_cyclase"/>
</dbReference>